<name>A0ABM4DM32_HYDVU</name>
<gene>
    <name evidence="2" type="primary">LOC136091809</name>
</gene>
<dbReference type="Proteomes" id="UP001652625">
    <property type="component" value="Chromosome 15"/>
</dbReference>
<evidence type="ECO:0000313" key="2">
    <source>
        <dbReference type="RefSeq" id="XP_065675593.1"/>
    </source>
</evidence>
<protein>
    <submittedName>
        <fullName evidence="2">Zinc finger MYM-type protein 5-like</fullName>
    </submittedName>
</protein>
<reference evidence="2" key="1">
    <citation type="submission" date="2025-08" db="UniProtKB">
        <authorList>
            <consortium name="RefSeq"/>
        </authorList>
    </citation>
    <scope>IDENTIFICATION</scope>
</reference>
<organism evidence="1 2">
    <name type="scientific">Hydra vulgaris</name>
    <name type="common">Hydra</name>
    <name type="synonym">Hydra attenuata</name>
    <dbReference type="NCBI Taxonomy" id="6087"/>
    <lineage>
        <taxon>Eukaryota</taxon>
        <taxon>Metazoa</taxon>
        <taxon>Cnidaria</taxon>
        <taxon>Hydrozoa</taxon>
        <taxon>Hydroidolina</taxon>
        <taxon>Anthoathecata</taxon>
        <taxon>Aplanulata</taxon>
        <taxon>Hydridae</taxon>
        <taxon>Hydra</taxon>
    </lineage>
</organism>
<keyword evidence="1" id="KW-1185">Reference proteome</keyword>
<dbReference type="GeneID" id="136091809"/>
<evidence type="ECO:0000313" key="1">
    <source>
        <dbReference type="Proteomes" id="UP001652625"/>
    </source>
</evidence>
<dbReference type="RefSeq" id="XP_065675593.1">
    <property type="nucleotide sequence ID" value="XM_065819521.1"/>
</dbReference>
<proteinExistence type="predicted"/>
<sequence length="189" mass="21983">MNNAVSLVESQSHLEANNEIDTLLHTNAVVVVKQINNQTDEEHQDTYQTDLGLNGSAESQNITDNFEKSKRVYDNPNQIRYCSSALFTRIHPLTNEKSNRTWLCYSPTNRKIYCFICKILLSTQTDLCHGFYDWKNAKRAIEMHEKNSCHLATTLSYMRCDRDWLEGLISFMKKELSAKRIFGDQFWST</sequence>
<accession>A0ABM4DM32</accession>